<organism evidence="8 9">
    <name type="scientific">Aspergillus nanangensis</name>
    <dbReference type="NCBI Taxonomy" id="2582783"/>
    <lineage>
        <taxon>Eukaryota</taxon>
        <taxon>Fungi</taxon>
        <taxon>Dikarya</taxon>
        <taxon>Ascomycota</taxon>
        <taxon>Pezizomycotina</taxon>
        <taxon>Eurotiomycetes</taxon>
        <taxon>Eurotiomycetidae</taxon>
        <taxon>Eurotiales</taxon>
        <taxon>Aspergillaceae</taxon>
        <taxon>Aspergillus</taxon>
        <taxon>Aspergillus subgen. Circumdati</taxon>
    </lineage>
</organism>
<comment type="subcellular location">
    <subcellularLocation>
        <location evidence="2">Chromosome</location>
    </subcellularLocation>
    <subcellularLocation>
        <location evidence="1">Nucleus</location>
    </subcellularLocation>
</comment>
<dbReference type="Proteomes" id="UP001194746">
    <property type="component" value="Unassembled WGS sequence"/>
</dbReference>
<dbReference type="GO" id="GO:0051598">
    <property type="term" value="P:meiotic recombination checkpoint signaling"/>
    <property type="evidence" value="ECO:0007669"/>
    <property type="project" value="TreeGrafter"/>
</dbReference>
<reference evidence="8" key="1">
    <citation type="journal article" date="2019" name="Beilstein J. Org. Chem.">
        <title>Nanangenines: drimane sesquiterpenoids as the dominant metabolite cohort of a novel Australian fungus, Aspergillus nanangensis.</title>
        <authorList>
            <person name="Lacey H.J."/>
            <person name="Gilchrist C.L.M."/>
            <person name="Crombie A."/>
            <person name="Kalaitzis J.A."/>
            <person name="Vuong D."/>
            <person name="Rutledge P.J."/>
            <person name="Turner P."/>
            <person name="Pitt J.I."/>
            <person name="Lacey E."/>
            <person name="Chooi Y.H."/>
            <person name="Piggott A.M."/>
        </authorList>
    </citation>
    <scope>NUCLEOTIDE SEQUENCE</scope>
    <source>
        <strain evidence="8">MST-FP2251</strain>
    </source>
</reference>
<dbReference type="GO" id="GO:0007130">
    <property type="term" value="P:synaptonemal complex assembly"/>
    <property type="evidence" value="ECO:0007669"/>
    <property type="project" value="TreeGrafter"/>
</dbReference>
<feature type="region of interest" description="Disordered" evidence="6">
    <location>
        <begin position="358"/>
        <end position="383"/>
    </location>
</feature>
<dbReference type="PANTHER" id="PTHR48225">
    <property type="entry name" value="HORMA DOMAIN-CONTAINING PROTEIN 1"/>
    <property type="match status" value="1"/>
</dbReference>
<keyword evidence="3" id="KW-0158">Chromosome</keyword>
<evidence type="ECO:0000256" key="5">
    <source>
        <dbReference type="ARBA" id="ARBA00023254"/>
    </source>
</evidence>
<dbReference type="InterPro" id="IPR036570">
    <property type="entry name" value="HORMA_dom_sf"/>
</dbReference>
<dbReference type="AlphaFoldDB" id="A0AAD4GR94"/>
<dbReference type="GO" id="GO:0005694">
    <property type="term" value="C:chromosome"/>
    <property type="evidence" value="ECO:0007669"/>
    <property type="project" value="UniProtKB-SubCell"/>
</dbReference>
<dbReference type="Gene3D" id="3.30.900.10">
    <property type="entry name" value="HORMA domain"/>
    <property type="match status" value="1"/>
</dbReference>
<protein>
    <submittedName>
        <fullName evidence="8">DNA binding protein</fullName>
    </submittedName>
</protein>
<evidence type="ECO:0000256" key="3">
    <source>
        <dbReference type="ARBA" id="ARBA00022454"/>
    </source>
</evidence>
<keyword evidence="4" id="KW-0539">Nucleus</keyword>
<evidence type="ECO:0000259" key="7">
    <source>
        <dbReference type="PROSITE" id="PS50815"/>
    </source>
</evidence>
<dbReference type="PROSITE" id="PS50815">
    <property type="entry name" value="HORMA"/>
    <property type="match status" value="1"/>
</dbReference>
<reference evidence="8" key="2">
    <citation type="submission" date="2020-02" db="EMBL/GenBank/DDBJ databases">
        <authorList>
            <person name="Gilchrist C.L.M."/>
            <person name="Chooi Y.-H."/>
        </authorList>
    </citation>
    <scope>NUCLEOTIDE SEQUENCE</scope>
    <source>
        <strain evidence="8">MST-FP2251</strain>
    </source>
</reference>
<dbReference type="Pfam" id="PF02301">
    <property type="entry name" value="HORMA"/>
    <property type="match status" value="1"/>
</dbReference>
<evidence type="ECO:0000256" key="2">
    <source>
        <dbReference type="ARBA" id="ARBA00004286"/>
    </source>
</evidence>
<feature type="region of interest" description="Disordered" evidence="6">
    <location>
        <begin position="636"/>
        <end position="688"/>
    </location>
</feature>
<name>A0AAD4GR94_ASPNN</name>
<comment type="caution">
    <text evidence="8">The sequence shown here is derived from an EMBL/GenBank/DDBJ whole genome shotgun (WGS) entry which is preliminary data.</text>
</comment>
<proteinExistence type="predicted"/>
<dbReference type="InterPro" id="IPR051294">
    <property type="entry name" value="HORMA_MeioticProgression"/>
</dbReference>
<gene>
    <name evidence="8" type="primary">HOP1</name>
    <name evidence="8" type="ORF">FE257_000644</name>
</gene>
<evidence type="ECO:0000256" key="4">
    <source>
        <dbReference type="ARBA" id="ARBA00023242"/>
    </source>
</evidence>
<dbReference type="SUPFAM" id="SSF56019">
    <property type="entry name" value="The spindle assembly checkpoint protein mad2"/>
    <property type="match status" value="1"/>
</dbReference>
<dbReference type="GO" id="GO:0005634">
    <property type="term" value="C:nucleus"/>
    <property type="evidence" value="ECO:0007669"/>
    <property type="project" value="UniProtKB-SubCell"/>
</dbReference>
<feature type="domain" description="HORMA" evidence="7">
    <location>
        <begin position="56"/>
        <end position="303"/>
    </location>
</feature>
<dbReference type="InterPro" id="IPR003511">
    <property type="entry name" value="HORMA_dom"/>
</dbReference>
<feature type="compositionally biased region" description="Basic and acidic residues" evidence="6">
    <location>
        <begin position="643"/>
        <end position="664"/>
    </location>
</feature>
<sequence length="688" mass="76729">MVRIKFTGPAAAVQLQPASIQMPVSKSISSTQKRNQVGLEHRQNPLNLERLSLKQQQSLEMVQIMLHVSFGTLFYLREFLPLHCFDDRDLKETQRGQKLSYQGFIEKASTPNASDNNPEIAFGSGRRGQPLKIIDRGTDAKADTILDALETGIFDALHRNVLQAIQLTILVDKDTPENVLESYTFSFKYTGRAGDVGSCLESLTVDSVGCVADMKSAQTARVGLETIVRRLITLSAFLPTLPNKRNLGIHLFYTDDCPPDYEPPGFATAKTDTIRYPMNDHWRKDSQLCGTMDSGWHTVGLKVTSLKWIGPEPEETETPPRIPAHLEYTDVVERGNDIGFSNGIEALYPITNANDKAPNNLSLDRAQSPVAGHDTGHSQEGTQDMADREKLQRMIPVQRASPYPESDLVPTQPVYKHDNTEKGRLSLKEKKTAQIKERLRFQTALHDNNGLRALNPIKCQCGWNGEEADMHLLCYGFKNATDPRIPDTHACYQCLLERDEPQVLNEMNGLVLLRRALKIITEEGFPKTGSIFAQKLHCNGQTVIQITDLLKKKGFIQPTPGYKAKGATSDLHMAFSYENSSFGEPNPEKSEMVLGRYETSDLQASTDPESLGDISASRRKSLMEIEGRLSDLEEISQSSVIGENRRSSKRISDRVEHGGSDEKRRKISNYPNPIDVGADTTDNESTDV</sequence>
<evidence type="ECO:0000313" key="9">
    <source>
        <dbReference type="Proteomes" id="UP001194746"/>
    </source>
</evidence>
<evidence type="ECO:0000256" key="1">
    <source>
        <dbReference type="ARBA" id="ARBA00004123"/>
    </source>
</evidence>
<keyword evidence="9" id="KW-1185">Reference proteome</keyword>
<dbReference type="EMBL" id="VCAU01000101">
    <property type="protein sequence ID" value="KAF9885193.1"/>
    <property type="molecule type" value="Genomic_DNA"/>
</dbReference>
<evidence type="ECO:0000256" key="6">
    <source>
        <dbReference type="SAM" id="MobiDB-lite"/>
    </source>
</evidence>
<keyword evidence="5" id="KW-0469">Meiosis</keyword>
<dbReference type="PANTHER" id="PTHR48225:SF7">
    <property type="entry name" value="MEIOSIS-SPECIFIC PROTEIN HOP1"/>
    <property type="match status" value="1"/>
</dbReference>
<feature type="region of interest" description="Disordered" evidence="6">
    <location>
        <begin position="402"/>
        <end position="421"/>
    </location>
</feature>
<accession>A0AAD4GR94</accession>
<evidence type="ECO:0000313" key="8">
    <source>
        <dbReference type="EMBL" id="KAF9885193.1"/>
    </source>
</evidence>